<evidence type="ECO:0000313" key="1">
    <source>
        <dbReference type="EMBL" id="UVF18074.1"/>
    </source>
</evidence>
<proteinExistence type="predicted"/>
<dbReference type="RefSeq" id="WP_173945332.1">
    <property type="nucleotide sequence ID" value="NZ_CP102845.1"/>
</dbReference>
<name>A0ABY5RMF6_9HYPH</name>
<accession>A0ABY5RMF6</accession>
<sequence>MWNCIASASILALLVGSASVLIPFSLLHVHSRRQGAVIALAGFIGCALASDAGQPDQIPNPVSSGRSFGAPSLIAAFYQNLTSQAQGWKSDLSVPADQYEFMKICHKARVKYSPGGREDMVDETTQSYREKLLCNTFPSANVQKWVGQIAAVSTDTNGRTTLAVSLDANTTIRAEHDESLKVTNAPIIGAPGALFENSLLAKGQWIRFSGSFIRAERDCFSEKSRTLSGSIQKPEFAFQFSDISLIP</sequence>
<protein>
    <submittedName>
        <fullName evidence="1">Uncharacterized protein</fullName>
    </submittedName>
</protein>
<dbReference type="EMBL" id="CP102845">
    <property type="protein sequence ID" value="UVF18074.1"/>
    <property type="molecule type" value="Genomic_DNA"/>
</dbReference>
<gene>
    <name evidence="1" type="ORF">HPT29_016320</name>
</gene>
<dbReference type="Proteomes" id="UP001017257">
    <property type="component" value="Chromosome"/>
</dbReference>
<reference evidence="1" key="1">
    <citation type="submission" date="2022-08" db="EMBL/GenBank/DDBJ databases">
        <title>Microvirga terrae sp. nov., isolated from soil.</title>
        <authorList>
            <person name="Kim K.H."/>
            <person name="Seo Y.L."/>
            <person name="Kim J.M."/>
            <person name="Lee J.K."/>
            <person name="Han D.M."/>
            <person name="Jeon C.O."/>
        </authorList>
    </citation>
    <scope>NUCLEOTIDE SEQUENCE</scope>
    <source>
        <strain evidence="1">R24</strain>
    </source>
</reference>
<evidence type="ECO:0000313" key="2">
    <source>
        <dbReference type="Proteomes" id="UP001017257"/>
    </source>
</evidence>
<organism evidence="1 2">
    <name type="scientific">Microvirga terrae</name>
    <dbReference type="NCBI Taxonomy" id="2740529"/>
    <lineage>
        <taxon>Bacteria</taxon>
        <taxon>Pseudomonadati</taxon>
        <taxon>Pseudomonadota</taxon>
        <taxon>Alphaproteobacteria</taxon>
        <taxon>Hyphomicrobiales</taxon>
        <taxon>Methylobacteriaceae</taxon>
        <taxon>Microvirga</taxon>
    </lineage>
</organism>
<keyword evidence="2" id="KW-1185">Reference proteome</keyword>